<dbReference type="Proteomes" id="UP000828390">
    <property type="component" value="Unassembled WGS sequence"/>
</dbReference>
<keyword evidence="2" id="KW-1185">Reference proteome</keyword>
<reference evidence="1" key="2">
    <citation type="submission" date="2020-11" db="EMBL/GenBank/DDBJ databases">
        <authorList>
            <person name="McCartney M.A."/>
            <person name="Auch B."/>
            <person name="Kono T."/>
            <person name="Mallez S."/>
            <person name="Becker A."/>
            <person name="Gohl D.M."/>
            <person name="Silverstein K.A.T."/>
            <person name="Koren S."/>
            <person name="Bechman K.B."/>
            <person name="Herman A."/>
            <person name="Abrahante J.E."/>
            <person name="Garbe J."/>
        </authorList>
    </citation>
    <scope>NUCLEOTIDE SEQUENCE</scope>
    <source>
        <strain evidence="1">Duluth1</strain>
        <tissue evidence="1">Whole animal</tissue>
    </source>
</reference>
<sequence>MFLYNAAKEHSGVKASLIQLVYKAFVADPVESLAAVQEADVLHAFVFTGFNTFSWIANLAAELLL</sequence>
<comment type="caution">
    <text evidence="1">The sequence shown here is derived from an EMBL/GenBank/DDBJ whole genome shotgun (WGS) entry which is preliminary data.</text>
</comment>
<name>A0A9D4QKR6_DREPO</name>
<organism evidence="1 2">
    <name type="scientific">Dreissena polymorpha</name>
    <name type="common">Zebra mussel</name>
    <name type="synonym">Mytilus polymorpha</name>
    <dbReference type="NCBI Taxonomy" id="45954"/>
    <lineage>
        <taxon>Eukaryota</taxon>
        <taxon>Metazoa</taxon>
        <taxon>Spiralia</taxon>
        <taxon>Lophotrochozoa</taxon>
        <taxon>Mollusca</taxon>
        <taxon>Bivalvia</taxon>
        <taxon>Autobranchia</taxon>
        <taxon>Heteroconchia</taxon>
        <taxon>Euheterodonta</taxon>
        <taxon>Imparidentia</taxon>
        <taxon>Neoheterodontei</taxon>
        <taxon>Myida</taxon>
        <taxon>Dreissenoidea</taxon>
        <taxon>Dreissenidae</taxon>
        <taxon>Dreissena</taxon>
    </lineage>
</organism>
<gene>
    <name evidence="1" type="ORF">DPMN_108234</name>
</gene>
<dbReference type="AlphaFoldDB" id="A0A9D4QKR6"/>
<reference evidence="1" key="1">
    <citation type="journal article" date="2019" name="bioRxiv">
        <title>The Genome of the Zebra Mussel, Dreissena polymorpha: A Resource for Invasive Species Research.</title>
        <authorList>
            <person name="McCartney M.A."/>
            <person name="Auch B."/>
            <person name="Kono T."/>
            <person name="Mallez S."/>
            <person name="Zhang Y."/>
            <person name="Obille A."/>
            <person name="Becker A."/>
            <person name="Abrahante J.E."/>
            <person name="Garbe J."/>
            <person name="Badalamenti J.P."/>
            <person name="Herman A."/>
            <person name="Mangelson H."/>
            <person name="Liachko I."/>
            <person name="Sullivan S."/>
            <person name="Sone E.D."/>
            <person name="Koren S."/>
            <person name="Silverstein K.A.T."/>
            <person name="Beckman K.B."/>
            <person name="Gohl D.M."/>
        </authorList>
    </citation>
    <scope>NUCLEOTIDE SEQUENCE</scope>
    <source>
        <strain evidence="1">Duluth1</strain>
        <tissue evidence="1">Whole animal</tissue>
    </source>
</reference>
<proteinExistence type="predicted"/>
<protein>
    <submittedName>
        <fullName evidence="1">Uncharacterized protein</fullName>
    </submittedName>
</protein>
<accession>A0A9D4QKR6</accession>
<evidence type="ECO:0000313" key="2">
    <source>
        <dbReference type="Proteomes" id="UP000828390"/>
    </source>
</evidence>
<evidence type="ECO:0000313" key="1">
    <source>
        <dbReference type="EMBL" id="KAH3834901.1"/>
    </source>
</evidence>
<dbReference type="EMBL" id="JAIWYP010000004">
    <property type="protein sequence ID" value="KAH3834901.1"/>
    <property type="molecule type" value="Genomic_DNA"/>
</dbReference>